<sequence>MPGHRRTWSTLAAPAAAALLVLTGCTGEDNPADRVGDAASAVESAASRAGDAVASATAEADRRFADITGGLDVKGDVRLGAPATGTGDRTTVAVTVRNTAGSAKSFTVQVDFTDAKGTFQDTTVLTVDGVPAGEERSATARSNRTLGDDVRAEVARAVRY</sequence>
<evidence type="ECO:0000313" key="1">
    <source>
        <dbReference type="EMBL" id="AIR99520.1"/>
    </source>
</evidence>
<dbReference type="AlphaFoldDB" id="A0A089Z0Y6"/>
<reference evidence="2" key="1">
    <citation type="journal article" date="2015" name="J. Biotechnol.">
        <title>Complete genome sequence of the actinobacterium Streptomyces glaucescens GLA.O (DSM 40922) consisting of a linear chromosome and one linear plasmid.</title>
        <authorList>
            <person name="Ortseifen V."/>
            <person name="Winkler A."/>
            <person name="Albersmeier A."/>
            <person name="Wendler S."/>
            <person name="Puhler A."/>
            <person name="Kalinowski J."/>
            <person name="Ruckert C."/>
        </authorList>
    </citation>
    <scope>NUCLEOTIDE SEQUENCE [LARGE SCALE GENOMIC DNA]</scope>
    <source>
        <strain evidence="2">DSM 40922 / GLA O</strain>
    </source>
</reference>
<dbReference type="RefSeq" id="WP_043502632.1">
    <property type="nucleotide sequence ID" value="NZ_CP009438.1"/>
</dbReference>
<dbReference type="EMBL" id="CP009438">
    <property type="protein sequence ID" value="AIR99520.1"/>
    <property type="molecule type" value="Genomic_DNA"/>
</dbReference>
<proteinExistence type="predicted"/>
<accession>A0A089Z0Y6</accession>
<protein>
    <submittedName>
        <fullName evidence="1">Putative secreted protein</fullName>
    </submittedName>
</protein>
<keyword evidence="2" id="KW-1185">Reference proteome</keyword>
<dbReference type="PROSITE" id="PS51257">
    <property type="entry name" value="PROKAR_LIPOPROTEIN"/>
    <property type="match status" value="1"/>
</dbReference>
<gene>
    <name evidence="1" type="ORF">SGLAU_17785</name>
</gene>
<evidence type="ECO:0000313" key="2">
    <source>
        <dbReference type="Proteomes" id="UP000029482"/>
    </source>
</evidence>
<dbReference type="STRING" id="1907.SGLAU_17785"/>
<name>A0A089Z0Y6_STRGA</name>
<dbReference type="KEGG" id="sgu:SGLAU_17785"/>
<dbReference type="eggNOG" id="ENOG50347BB">
    <property type="taxonomic scope" value="Bacteria"/>
</dbReference>
<dbReference type="Proteomes" id="UP000029482">
    <property type="component" value="Chromosome"/>
</dbReference>
<dbReference type="OrthoDB" id="3874071at2"/>
<organism evidence="1 2">
    <name type="scientific">Streptomyces glaucescens</name>
    <dbReference type="NCBI Taxonomy" id="1907"/>
    <lineage>
        <taxon>Bacteria</taxon>
        <taxon>Bacillati</taxon>
        <taxon>Actinomycetota</taxon>
        <taxon>Actinomycetes</taxon>
        <taxon>Kitasatosporales</taxon>
        <taxon>Streptomycetaceae</taxon>
        <taxon>Streptomyces</taxon>
    </lineage>
</organism>
<dbReference type="HOGENOM" id="CLU_133115_0_0_11"/>